<dbReference type="Gene3D" id="3.30.565.10">
    <property type="entry name" value="Histidine kinase-like ATPase, C-terminal domain"/>
    <property type="match status" value="1"/>
</dbReference>
<dbReference type="Pfam" id="PF02518">
    <property type="entry name" value="HATPase_c"/>
    <property type="match status" value="1"/>
</dbReference>
<evidence type="ECO:0000256" key="11">
    <source>
        <dbReference type="SAM" id="Phobius"/>
    </source>
</evidence>
<dbReference type="EC" id="2.7.13.3" evidence="3"/>
<dbReference type="SUPFAM" id="SSF47384">
    <property type="entry name" value="Homodimeric domain of signal transducing histidine kinase"/>
    <property type="match status" value="1"/>
</dbReference>
<evidence type="ECO:0000256" key="2">
    <source>
        <dbReference type="ARBA" id="ARBA00004236"/>
    </source>
</evidence>
<dbReference type="InterPro" id="IPR050428">
    <property type="entry name" value="TCS_sensor_his_kinase"/>
</dbReference>
<feature type="domain" description="HAMP" evidence="13">
    <location>
        <begin position="205"/>
        <end position="258"/>
    </location>
</feature>
<dbReference type="SMART" id="SM00387">
    <property type="entry name" value="HATPase_c"/>
    <property type="match status" value="1"/>
</dbReference>
<comment type="caution">
    <text evidence="14">The sequence shown here is derived from an EMBL/GenBank/DDBJ whole genome shotgun (WGS) entry which is preliminary data.</text>
</comment>
<organism evidence="14 15">
    <name type="scientific">Cryobacterium zongtaii</name>
    <dbReference type="NCBI Taxonomy" id="1259217"/>
    <lineage>
        <taxon>Bacteria</taxon>
        <taxon>Bacillati</taxon>
        <taxon>Actinomycetota</taxon>
        <taxon>Actinomycetes</taxon>
        <taxon>Micrococcales</taxon>
        <taxon>Microbacteriaceae</taxon>
        <taxon>Cryobacterium</taxon>
    </lineage>
</organism>
<dbReference type="PRINTS" id="PR00344">
    <property type="entry name" value="BCTRLSENSOR"/>
</dbReference>
<evidence type="ECO:0000256" key="8">
    <source>
        <dbReference type="ARBA" id="ARBA00022989"/>
    </source>
</evidence>
<keyword evidence="4" id="KW-0597">Phosphoprotein</keyword>
<dbReference type="Gene3D" id="6.10.340.10">
    <property type="match status" value="1"/>
</dbReference>
<dbReference type="GO" id="GO:0005886">
    <property type="term" value="C:plasma membrane"/>
    <property type="evidence" value="ECO:0007669"/>
    <property type="project" value="UniProtKB-SubCell"/>
</dbReference>
<proteinExistence type="predicted"/>
<keyword evidence="5" id="KW-0808">Transferase</keyword>
<evidence type="ECO:0000256" key="9">
    <source>
        <dbReference type="ARBA" id="ARBA00023012"/>
    </source>
</evidence>
<dbReference type="CDD" id="cd00075">
    <property type="entry name" value="HATPase"/>
    <property type="match status" value="1"/>
</dbReference>
<dbReference type="CDD" id="cd06225">
    <property type="entry name" value="HAMP"/>
    <property type="match status" value="1"/>
</dbReference>
<evidence type="ECO:0000259" key="13">
    <source>
        <dbReference type="PROSITE" id="PS50885"/>
    </source>
</evidence>
<feature type="transmembrane region" description="Helical" evidence="11">
    <location>
        <begin position="44"/>
        <end position="63"/>
    </location>
</feature>
<dbReference type="Gene3D" id="1.10.287.130">
    <property type="match status" value="1"/>
</dbReference>
<evidence type="ECO:0000256" key="5">
    <source>
        <dbReference type="ARBA" id="ARBA00022679"/>
    </source>
</evidence>
<keyword evidence="6 11" id="KW-0812">Transmembrane</keyword>
<feature type="domain" description="Histidine kinase" evidence="12">
    <location>
        <begin position="266"/>
        <end position="484"/>
    </location>
</feature>
<dbReference type="PANTHER" id="PTHR45436">
    <property type="entry name" value="SENSOR HISTIDINE KINASE YKOH"/>
    <property type="match status" value="1"/>
</dbReference>
<keyword evidence="9" id="KW-0902">Two-component regulatory system</keyword>
<dbReference type="InterPro" id="IPR004358">
    <property type="entry name" value="Sig_transdc_His_kin-like_C"/>
</dbReference>
<accession>A0A2S3Z5P4</accession>
<dbReference type="PROSITE" id="PS50109">
    <property type="entry name" value="HIS_KIN"/>
    <property type="match status" value="1"/>
</dbReference>
<evidence type="ECO:0000256" key="1">
    <source>
        <dbReference type="ARBA" id="ARBA00000085"/>
    </source>
</evidence>
<dbReference type="SUPFAM" id="SSF55874">
    <property type="entry name" value="ATPase domain of HSP90 chaperone/DNA topoisomerase II/histidine kinase"/>
    <property type="match status" value="1"/>
</dbReference>
<evidence type="ECO:0000256" key="6">
    <source>
        <dbReference type="ARBA" id="ARBA00022692"/>
    </source>
</evidence>
<dbReference type="SMART" id="SM00388">
    <property type="entry name" value="HisKA"/>
    <property type="match status" value="1"/>
</dbReference>
<evidence type="ECO:0000313" key="15">
    <source>
        <dbReference type="Proteomes" id="UP000237104"/>
    </source>
</evidence>
<dbReference type="GO" id="GO:0000155">
    <property type="term" value="F:phosphorelay sensor kinase activity"/>
    <property type="evidence" value="ECO:0007669"/>
    <property type="project" value="InterPro"/>
</dbReference>
<dbReference type="Pfam" id="PF00512">
    <property type="entry name" value="HisKA"/>
    <property type="match status" value="1"/>
</dbReference>
<reference evidence="14 15" key="1">
    <citation type="submission" date="2018-01" db="EMBL/GenBank/DDBJ databases">
        <title>Cryobacterium sp. nov., from glaciers in China.</title>
        <authorList>
            <person name="Liu Q."/>
            <person name="Xin Y.-H."/>
        </authorList>
    </citation>
    <scope>NUCLEOTIDE SEQUENCE [LARGE SCALE GENOMIC DNA]</scope>
    <source>
        <strain evidence="14 15">TMB1-8</strain>
    </source>
</reference>
<name>A0A2S3Z5P4_9MICO</name>
<dbReference type="PANTHER" id="PTHR45436:SF5">
    <property type="entry name" value="SENSOR HISTIDINE KINASE TRCS"/>
    <property type="match status" value="1"/>
</dbReference>
<comment type="catalytic activity">
    <reaction evidence="1">
        <text>ATP + protein L-histidine = ADP + protein N-phospho-L-histidine.</text>
        <dbReference type="EC" id="2.7.13.3"/>
    </reaction>
</comment>
<sequence>MPRACASSPCEAPVTPWSSPDEAALPVSGPRGIWLPALSIRARITLGSLLVATLLFSTAAFFVRLEVQSILTDSNETMLRNDAESLLGQLATNPAEAIQSPSEGQLLAIVDPTGTVRKSSLPRSLDRQLDALIDVGAEPQIVTTPAATYLVSATPVTSDSGDWLVIAARSQQAPTLLLDELTGVLVLGTVILTAGFGLASWLLTGAALRPVTRLREEAESLSTTGSSAQLRVPAGKDEVSELARTLNDFIKRLRRGVDREKQIVSDASHELRTPLAVLQAQLELAHLDSGDAPALERDIRDASATAGRLSRLATNLLELSKLESVQSPPETDWTGLVDEITASVDRARVMRDGHELEVVYRIDDDDPVGRYGVSATNMGQLLDNLISNAVTAMAGHGGVTVSLSRSGSGALITVIDTGPGLPEEFIPLAFDRFSRPDNARSSSSGGSGLGLAIVHAIVERANGTVLLRNTGSGLAVEIRLPRHVP</sequence>
<dbReference type="InterPro" id="IPR003661">
    <property type="entry name" value="HisK_dim/P_dom"/>
</dbReference>
<evidence type="ECO:0000256" key="4">
    <source>
        <dbReference type="ARBA" id="ARBA00022553"/>
    </source>
</evidence>
<dbReference type="EMBL" id="PPXF01000067">
    <property type="protein sequence ID" value="POH59141.1"/>
    <property type="molecule type" value="Genomic_DNA"/>
</dbReference>
<dbReference type="InterPro" id="IPR036097">
    <property type="entry name" value="HisK_dim/P_sf"/>
</dbReference>
<evidence type="ECO:0000256" key="10">
    <source>
        <dbReference type="ARBA" id="ARBA00023136"/>
    </source>
</evidence>
<dbReference type="CDD" id="cd00082">
    <property type="entry name" value="HisKA"/>
    <property type="match status" value="1"/>
</dbReference>
<dbReference type="InterPro" id="IPR003594">
    <property type="entry name" value="HATPase_dom"/>
</dbReference>
<gene>
    <name evidence="14" type="ORF">C3B59_18165</name>
</gene>
<dbReference type="InterPro" id="IPR005467">
    <property type="entry name" value="His_kinase_dom"/>
</dbReference>
<dbReference type="PROSITE" id="PS50885">
    <property type="entry name" value="HAMP"/>
    <property type="match status" value="1"/>
</dbReference>
<keyword evidence="7 14" id="KW-0418">Kinase</keyword>
<evidence type="ECO:0000256" key="3">
    <source>
        <dbReference type="ARBA" id="ARBA00012438"/>
    </source>
</evidence>
<dbReference type="SUPFAM" id="SSF158472">
    <property type="entry name" value="HAMP domain-like"/>
    <property type="match status" value="1"/>
</dbReference>
<comment type="subcellular location">
    <subcellularLocation>
        <location evidence="2">Cell membrane</location>
    </subcellularLocation>
</comment>
<feature type="transmembrane region" description="Helical" evidence="11">
    <location>
        <begin position="184"/>
        <end position="208"/>
    </location>
</feature>
<dbReference type="OrthoDB" id="9786919at2"/>
<dbReference type="AlphaFoldDB" id="A0A2S3Z5P4"/>
<protein>
    <recommendedName>
        <fullName evidence="3">histidine kinase</fullName>
        <ecNumber evidence="3">2.7.13.3</ecNumber>
    </recommendedName>
</protein>
<keyword evidence="10 11" id="KW-0472">Membrane</keyword>
<dbReference type="Proteomes" id="UP000237104">
    <property type="component" value="Unassembled WGS sequence"/>
</dbReference>
<evidence type="ECO:0000259" key="12">
    <source>
        <dbReference type="PROSITE" id="PS50109"/>
    </source>
</evidence>
<dbReference type="SMART" id="SM00304">
    <property type="entry name" value="HAMP"/>
    <property type="match status" value="1"/>
</dbReference>
<dbReference type="InterPro" id="IPR003660">
    <property type="entry name" value="HAMP_dom"/>
</dbReference>
<dbReference type="Pfam" id="PF00672">
    <property type="entry name" value="HAMP"/>
    <property type="match status" value="1"/>
</dbReference>
<evidence type="ECO:0000313" key="14">
    <source>
        <dbReference type="EMBL" id="POH59141.1"/>
    </source>
</evidence>
<keyword evidence="8 11" id="KW-1133">Transmembrane helix</keyword>
<dbReference type="InterPro" id="IPR036890">
    <property type="entry name" value="HATPase_C_sf"/>
</dbReference>
<evidence type="ECO:0000256" key="7">
    <source>
        <dbReference type="ARBA" id="ARBA00022777"/>
    </source>
</evidence>